<dbReference type="AlphaFoldDB" id="A0A813JCW5"/>
<sequence length="164" mass="18516">MRCPKRFSANRLSTVRRVCLRWRFTCCCEACSSTSTSESNASRLRLAELDASLRRNMELCQEDVLAAAVVGQLETETLAQVAEMTELLSREFGPHPALRCQLYYDAFQLMLMLKKPKNTLMFISMAVKASYHAVGETSEQSGRFKGYLDNPCSHSAFLTGRQRS</sequence>
<dbReference type="PANTHER" id="PTHR47332:SF4">
    <property type="entry name" value="SET DOMAIN-CONTAINING PROTEIN 5"/>
    <property type="match status" value="1"/>
</dbReference>
<evidence type="ECO:0000313" key="1">
    <source>
        <dbReference type="EMBL" id="CAE8676722.1"/>
    </source>
</evidence>
<dbReference type="EMBL" id="CAJNNW010025288">
    <property type="protein sequence ID" value="CAE8676722.1"/>
    <property type="molecule type" value="Genomic_DNA"/>
</dbReference>
<organism evidence="1 2">
    <name type="scientific">Polarella glacialis</name>
    <name type="common">Dinoflagellate</name>
    <dbReference type="NCBI Taxonomy" id="89957"/>
    <lineage>
        <taxon>Eukaryota</taxon>
        <taxon>Sar</taxon>
        <taxon>Alveolata</taxon>
        <taxon>Dinophyceae</taxon>
        <taxon>Suessiales</taxon>
        <taxon>Suessiaceae</taxon>
        <taxon>Polarella</taxon>
    </lineage>
</organism>
<gene>
    <name evidence="1" type="ORF">PGLA2088_LOCUS20000</name>
</gene>
<dbReference type="PANTHER" id="PTHR47332">
    <property type="entry name" value="SET DOMAIN-CONTAINING PROTEIN 5"/>
    <property type="match status" value="1"/>
</dbReference>
<dbReference type="Proteomes" id="UP000626109">
    <property type="component" value="Unassembled WGS sequence"/>
</dbReference>
<dbReference type="InterPro" id="IPR053185">
    <property type="entry name" value="SET_domain_protein"/>
</dbReference>
<comment type="caution">
    <text evidence="1">The sequence shown here is derived from an EMBL/GenBank/DDBJ whole genome shotgun (WGS) entry which is preliminary data.</text>
</comment>
<name>A0A813JCW5_POLGL</name>
<evidence type="ECO:0000313" key="2">
    <source>
        <dbReference type="Proteomes" id="UP000626109"/>
    </source>
</evidence>
<protein>
    <submittedName>
        <fullName evidence="1">Uncharacterized protein</fullName>
    </submittedName>
</protein>
<accession>A0A813JCW5</accession>
<reference evidence="1" key="1">
    <citation type="submission" date="2021-02" db="EMBL/GenBank/DDBJ databases">
        <authorList>
            <person name="Dougan E. K."/>
            <person name="Rhodes N."/>
            <person name="Thang M."/>
            <person name="Chan C."/>
        </authorList>
    </citation>
    <scope>NUCLEOTIDE SEQUENCE</scope>
</reference>
<proteinExistence type="predicted"/>